<dbReference type="InterPro" id="IPR031826">
    <property type="entry name" value="IC97/Casc1_N"/>
</dbReference>
<evidence type="ECO:0000313" key="4">
    <source>
        <dbReference type="Proteomes" id="UP000822688"/>
    </source>
</evidence>
<comment type="similarity">
    <text evidence="1">Belongs to the DNAI7 family.</text>
</comment>
<feature type="domain" description="IC97/Casc1 N-terminal" evidence="2">
    <location>
        <begin position="24"/>
        <end position="189"/>
    </location>
</feature>
<dbReference type="PANTHER" id="PTHR20929">
    <property type="entry name" value="LUNG ADENOMA SUSCEPTIBILITY 1-RELATED"/>
    <property type="match status" value="1"/>
</dbReference>
<dbReference type="Pfam" id="PF15927">
    <property type="entry name" value="Casc1_N"/>
    <property type="match status" value="1"/>
</dbReference>
<dbReference type="OrthoDB" id="297923at2759"/>
<keyword evidence="4" id="KW-1185">Reference proteome</keyword>
<name>A0A8T0IAN0_CERPU</name>
<dbReference type="GO" id="GO:0005930">
    <property type="term" value="C:axoneme"/>
    <property type="evidence" value="ECO:0007669"/>
    <property type="project" value="TreeGrafter"/>
</dbReference>
<evidence type="ECO:0000259" key="2">
    <source>
        <dbReference type="Pfam" id="PF15927"/>
    </source>
</evidence>
<accession>A0A8T0IAN0</accession>
<dbReference type="EMBL" id="CM026424">
    <property type="protein sequence ID" value="KAG0579966.1"/>
    <property type="molecule type" value="Genomic_DNA"/>
</dbReference>
<comment type="caution">
    <text evidence="3">The sequence shown here is derived from an EMBL/GenBank/DDBJ whole genome shotgun (WGS) entry which is preliminary data.</text>
</comment>
<evidence type="ECO:0000256" key="1">
    <source>
        <dbReference type="ARBA" id="ARBA00024332"/>
    </source>
</evidence>
<reference evidence="3" key="1">
    <citation type="submission" date="2020-06" db="EMBL/GenBank/DDBJ databases">
        <title>WGS assembly of Ceratodon purpureus strain R40.</title>
        <authorList>
            <person name="Carey S.B."/>
            <person name="Jenkins J."/>
            <person name="Shu S."/>
            <person name="Lovell J.T."/>
            <person name="Sreedasyam A."/>
            <person name="Maumus F."/>
            <person name="Tiley G.P."/>
            <person name="Fernandez-Pozo N."/>
            <person name="Barry K."/>
            <person name="Chen C."/>
            <person name="Wang M."/>
            <person name="Lipzen A."/>
            <person name="Daum C."/>
            <person name="Saski C.A."/>
            <person name="Payton A.C."/>
            <person name="Mcbreen J.C."/>
            <person name="Conrad R.E."/>
            <person name="Kollar L.M."/>
            <person name="Olsson S."/>
            <person name="Huttunen S."/>
            <person name="Landis J.B."/>
            <person name="Wickett N.J."/>
            <person name="Johnson M.G."/>
            <person name="Rensing S.A."/>
            <person name="Grimwood J."/>
            <person name="Schmutz J."/>
            <person name="Mcdaniel S.F."/>
        </authorList>
    </citation>
    <scope>NUCLEOTIDE SEQUENCE</scope>
    <source>
        <strain evidence="3">R40</strain>
    </source>
</reference>
<dbReference type="PANTHER" id="PTHR20929:SF11">
    <property type="entry name" value="DYNEIN AXONEMAL INTERMEDIATE CHAIN 7"/>
    <property type="match status" value="1"/>
</dbReference>
<dbReference type="AlphaFoldDB" id="A0A8T0IAN0"/>
<gene>
    <name evidence="3" type="ORF">KC19_4G138600</name>
</gene>
<dbReference type="InterPro" id="IPR023247">
    <property type="entry name" value="IC97/Dnai7-like"/>
</dbReference>
<evidence type="ECO:0000313" key="3">
    <source>
        <dbReference type="EMBL" id="KAG0579966.1"/>
    </source>
</evidence>
<proteinExistence type="inferred from homology"/>
<organism evidence="3 4">
    <name type="scientific">Ceratodon purpureus</name>
    <name type="common">Fire moss</name>
    <name type="synonym">Dicranum purpureum</name>
    <dbReference type="NCBI Taxonomy" id="3225"/>
    <lineage>
        <taxon>Eukaryota</taxon>
        <taxon>Viridiplantae</taxon>
        <taxon>Streptophyta</taxon>
        <taxon>Embryophyta</taxon>
        <taxon>Bryophyta</taxon>
        <taxon>Bryophytina</taxon>
        <taxon>Bryopsida</taxon>
        <taxon>Dicranidae</taxon>
        <taxon>Pseudoditrichales</taxon>
        <taxon>Ditrichaceae</taxon>
        <taxon>Ceratodon</taxon>
    </lineage>
</organism>
<dbReference type="GO" id="GO:0008017">
    <property type="term" value="F:microtubule binding"/>
    <property type="evidence" value="ECO:0007669"/>
    <property type="project" value="TreeGrafter"/>
</dbReference>
<protein>
    <recommendedName>
        <fullName evidence="2">IC97/Casc1 N-terminal domain-containing protein</fullName>
    </recommendedName>
</protein>
<dbReference type="EMBL" id="CM026424">
    <property type="protein sequence ID" value="KAG0579967.1"/>
    <property type="molecule type" value="Genomic_DNA"/>
</dbReference>
<dbReference type="Proteomes" id="UP000822688">
    <property type="component" value="Chromosome 4"/>
</dbReference>
<sequence length="197" mass="22600">MAPKLKGKELAAFKKAEKAQFEEIAKRFEQERLIVETMEIVRKEQEAQRAYEAEQAWLKAERERLADETESMKPMFKKHHDALMKIEADALAKKEWELFMDTSGLPQAAKEATINTYLEVGSQTLDLDYNAVLKSLVDIYKSAGEAEALALQEDQKGDAKEAAKYRGFMQKLEKLGIDKMDRTTNYLLQVNEIVFCI</sequence>
<dbReference type="GO" id="GO:0048487">
    <property type="term" value="F:beta-tubulin binding"/>
    <property type="evidence" value="ECO:0007669"/>
    <property type="project" value="TreeGrafter"/>
</dbReference>